<evidence type="ECO:0000256" key="2">
    <source>
        <dbReference type="ARBA" id="ARBA00004922"/>
    </source>
</evidence>
<evidence type="ECO:0000313" key="17">
    <source>
        <dbReference type="Proteomes" id="UP000274756"/>
    </source>
</evidence>
<comment type="similarity">
    <text evidence="3 14">Belongs to the ALG10 glucosyltransferase family.</text>
</comment>
<evidence type="ECO:0000256" key="13">
    <source>
        <dbReference type="ARBA" id="ARBA00048064"/>
    </source>
</evidence>
<keyword evidence="7" id="KW-0808">Transferase</keyword>
<evidence type="ECO:0000256" key="7">
    <source>
        <dbReference type="ARBA" id="ARBA00022679"/>
    </source>
</evidence>
<dbReference type="GO" id="GO:0106073">
    <property type="term" value="F:dolichyl pyrophosphate Glc2Man9GlcNAc2 alpha-1,2-glucosyltransferase activity"/>
    <property type="evidence" value="ECO:0007669"/>
    <property type="project" value="UniProtKB-UniRule"/>
</dbReference>
<proteinExistence type="inferred from homology"/>
<name>A0A0N4UET2_DRAME</name>
<sequence>IILTVVINIAFAFKWILGSILGLVHACFVHFSYLKVSMPYMDEIFHVDQTRRYCIANYSWNGKITTPPALYLLSVPFFCGNERYINSFLICFAFVGLCNYRRLFTSSQVFLTSILSLCLPVLFHSSILYYTDLLSLTTLLWALSSKSSLKAAIFFTLALLTRQTNIIWAGMYVLIYFIKNVDDKNLIGSIIKIFLDLWSFILLFIAFMSFVIMNDGKIVLGDHEAHRIVPHFMQLYYFSLFVLIRKILFMPIRTFVLCGVITVCIYCFTMDHPYLLADNRHYTFYIWRRFFLYHPSFKYLLMPIYLISLYIMKEFTVHLSPSNILLFLLSTASVLVPAHLLEPRYFIASFILWRMALLENRRWVLIIEFLYLLIINSLTLYLFFEKPFEWLNEPGIKQRFMW</sequence>
<feature type="transmembrane region" description="Helical" evidence="14">
    <location>
        <begin position="151"/>
        <end position="178"/>
    </location>
</feature>
<dbReference type="GO" id="GO:0006488">
    <property type="term" value="P:dolichol-linked oligosaccharide biosynthetic process"/>
    <property type="evidence" value="ECO:0007669"/>
    <property type="project" value="UniProtKB-UniRule"/>
</dbReference>
<reference evidence="15 17" key="2">
    <citation type="submission" date="2018-11" db="EMBL/GenBank/DDBJ databases">
        <authorList>
            <consortium name="Pathogen Informatics"/>
        </authorList>
    </citation>
    <scope>NUCLEOTIDE SEQUENCE [LARGE SCALE GENOMIC DNA]</scope>
</reference>
<evidence type="ECO:0000313" key="16">
    <source>
        <dbReference type="Proteomes" id="UP000038040"/>
    </source>
</evidence>
<feature type="transmembrane region" description="Helical" evidence="14">
    <location>
        <begin position="290"/>
        <end position="312"/>
    </location>
</feature>
<dbReference type="Proteomes" id="UP000038040">
    <property type="component" value="Unplaced"/>
</dbReference>
<evidence type="ECO:0000256" key="8">
    <source>
        <dbReference type="ARBA" id="ARBA00022692"/>
    </source>
</evidence>
<dbReference type="PANTHER" id="PTHR12989">
    <property type="entry name" value="ALPHA-1,2-GLUCOSYLTRANSFERASE ALG10"/>
    <property type="match status" value="1"/>
</dbReference>
<evidence type="ECO:0000256" key="3">
    <source>
        <dbReference type="ARBA" id="ARBA00010600"/>
    </source>
</evidence>
<evidence type="ECO:0000256" key="6">
    <source>
        <dbReference type="ARBA" id="ARBA00022676"/>
    </source>
</evidence>
<comment type="pathway">
    <text evidence="2">Protein modification; protein glycosylation.</text>
</comment>
<keyword evidence="8 14" id="KW-0812">Transmembrane</keyword>
<evidence type="ECO:0000256" key="1">
    <source>
        <dbReference type="ARBA" id="ARBA00004477"/>
    </source>
</evidence>
<keyword evidence="11 14" id="KW-0472">Membrane</keyword>
<evidence type="ECO:0000313" key="18">
    <source>
        <dbReference type="WBParaSite" id="DME_0000590601-mRNA-1"/>
    </source>
</evidence>
<feature type="transmembrane region" description="Helical" evidence="14">
    <location>
        <begin position="190"/>
        <end position="213"/>
    </location>
</feature>
<evidence type="ECO:0000256" key="10">
    <source>
        <dbReference type="ARBA" id="ARBA00022989"/>
    </source>
</evidence>
<dbReference type="OrthoDB" id="4769at2759"/>
<evidence type="ECO:0000256" key="9">
    <source>
        <dbReference type="ARBA" id="ARBA00022824"/>
    </source>
</evidence>
<keyword evidence="10 14" id="KW-1133">Transmembrane helix</keyword>
<comment type="caution">
    <text evidence="14">Lacks conserved residue(s) required for the propagation of feature annotation.</text>
</comment>
<feature type="transmembrane region" description="Helical" evidence="14">
    <location>
        <begin position="247"/>
        <end position="269"/>
    </location>
</feature>
<dbReference type="InterPro" id="IPR016900">
    <property type="entry name" value="Alg10"/>
</dbReference>
<dbReference type="Proteomes" id="UP000274756">
    <property type="component" value="Unassembled WGS sequence"/>
</dbReference>
<gene>
    <name evidence="15" type="ORF">DME_LOCUS845</name>
</gene>
<accession>A0A0N4UET2</accession>
<evidence type="ECO:0000256" key="12">
    <source>
        <dbReference type="ARBA" id="ARBA00044727"/>
    </source>
</evidence>
<feature type="transmembrane region" description="Helical" evidence="14">
    <location>
        <begin position="324"/>
        <end position="342"/>
    </location>
</feature>
<keyword evidence="6 14" id="KW-0328">Glycosyltransferase</keyword>
<feature type="transmembrane region" description="Helical" evidence="14">
    <location>
        <begin position="363"/>
        <end position="384"/>
    </location>
</feature>
<dbReference type="PANTHER" id="PTHR12989:SF10">
    <property type="entry name" value="DOL-P-GLC:GLC(2)MAN(9)GLCNAC(2)-PP-DOL ALPHA-1,2-GLUCOSYLTRANSFERASE-RELATED"/>
    <property type="match status" value="1"/>
</dbReference>
<evidence type="ECO:0000256" key="4">
    <source>
        <dbReference type="ARBA" id="ARBA00011967"/>
    </source>
</evidence>
<comment type="subcellular location">
    <subcellularLocation>
        <location evidence="1">Endoplasmic reticulum membrane</location>
        <topology evidence="1">Multi-pass membrane protein</topology>
    </subcellularLocation>
</comment>
<feature type="transmembrane region" description="Helical" evidence="14">
    <location>
        <begin position="12"/>
        <end position="33"/>
    </location>
</feature>
<evidence type="ECO:0000256" key="5">
    <source>
        <dbReference type="ARBA" id="ARBA00018512"/>
    </source>
</evidence>
<evidence type="ECO:0000256" key="14">
    <source>
        <dbReference type="PIRNR" id="PIRNR028810"/>
    </source>
</evidence>
<reference evidence="18" key="1">
    <citation type="submission" date="2017-02" db="UniProtKB">
        <authorList>
            <consortium name="WormBaseParasite"/>
        </authorList>
    </citation>
    <scope>IDENTIFICATION</scope>
</reference>
<protein>
    <recommendedName>
        <fullName evidence="5 14">Dol-P-Glc:Glc(2)Man(9)GlcNAc(2)-PP-Dol alpha-1,2-glucosyltransferase</fullName>
        <ecNumber evidence="4 14">2.4.1.256</ecNumber>
    </recommendedName>
</protein>
<comment type="function">
    <text evidence="12">Dol-P-Glc:Glc(2)Man(9)GlcNAc(2)-PP-Dol alpha-1,2-glucosyltransferase that operates in the biosynthetic pathway of dolichol-linked oligosaccharides, the glycan precursors employed in protein asparagine (N)-glycosylation. The assembly of dolichol-linked oligosaccharides begins on the cytosolic side of the endoplasmic reticulum membrane and finishes in its lumen. The sequential addition of sugars to dolichol pyrophosphate produces dolichol-linked oligosaccharides containing fourteen sugars, including two GlcNAcs, nine mannoses and three glucoses. Once assembled, the oligosaccharide is transferred from the lipid to nascent proteins by oligosaccharyltransferases. In the lumen of the endoplasmic reticulum, adds the third and last glucose residue from dolichyl phosphate glucose (Dol-P-Glc) onto the lipid-linked oligosaccharide intermediate Glc(2)Man(9)GlcNAc(2)-PP-Dol to produce Glc(3)Man(9)GlcNAc(2)-PP-Dol.</text>
</comment>
<evidence type="ECO:0000256" key="11">
    <source>
        <dbReference type="ARBA" id="ARBA00023136"/>
    </source>
</evidence>
<dbReference type="AlphaFoldDB" id="A0A0N4UET2"/>
<dbReference type="Pfam" id="PF04922">
    <property type="entry name" value="DIE2_ALG10"/>
    <property type="match status" value="2"/>
</dbReference>
<feature type="transmembrane region" description="Helical" evidence="14">
    <location>
        <begin position="109"/>
        <end position="131"/>
    </location>
</feature>
<dbReference type="EC" id="2.4.1.256" evidence="4 14"/>
<keyword evidence="17" id="KW-1185">Reference proteome</keyword>
<comment type="catalytic activity">
    <reaction evidence="13">
        <text>an alpha-D-Glc-(1-&gt;3)-alpha-D-Glc-(1-&gt;3)-alpha-D-Man-(1-&gt;2)-alpha-D-Man-(1-&gt;2)-alpha-D-Man-(1-&gt;3)-[alpha-D-Man-(1-&gt;2)-alpha-D-Man-(1-&gt;3)-[alpha-D-Man-(1-&gt;2)-alpha-D-Man-(1-&gt;6)]-alpha-D-Man-(1-&gt;6)]-beta-D-Man-(1-&gt;4)-beta-D-GlcNAc-(1-&gt;4)-alpha-D-GlcNAc-diphospho-di-trans,poly-cis-dolichol + a di-trans,poly-cis-dolichyl beta-D-glucosyl phosphate = a alpha-D-Glc-(1-&gt;2)-alpha-D-Glc-(1-&gt;3)-alpha-D-Glc-(1-&gt;3)-alpha-D-Man-(1-&gt;2)-alpha-D-Man-(1-&gt;2)-alpha-D-Man-(1-&gt;3)-[alpha-D-Man-(1-&gt;2)-alpha-D-Man-(1-&gt;3)-[alpha-D-Man-(1-&gt;2)-alpha-D-Man-(1-&gt;6)]-alpha-D-Man-(1-&gt;6)]-beta-D-Man-(1-&gt;4)-beta-D-GlcNAc-(1-&gt;4)-alpha-D-GlcNAc-diphospho-di-trans,poly-cis-dolichol + a di-trans,poly-cis-dolichyl phosphate + H(+)</text>
        <dbReference type="Rhea" id="RHEA:29543"/>
        <dbReference type="Rhea" id="RHEA-COMP:19498"/>
        <dbReference type="Rhea" id="RHEA-COMP:19502"/>
        <dbReference type="Rhea" id="RHEA-COMP:19512"/>
        <dbReference type="Rhea" id="RHEA-COMP:19522"/>
        <dbReference type="ChEBI" id="CHEBI:15378"/>
        <dbReference type="ChEBI" id="CHEBI:57525"/>
        <dbReference type="ChEBI" id="CHEBI:57683"/>
        <dbReference type="ChEBI" id="CHEBI:132522"/>
        <dbReference type="ChEBI" id="CHEBI:132523"/>
        <dbReference type="EC" id="2.4.1.256"/>
    </reaction>
    <physiologicalReaction direction="left-to-right" evidence="13">
        <dbReference type="Rhea" id="RHEA:29544"/>
    </physiologicalReaction>
</comment>
<dbReference type="WBParaSite" id="DME_0000590601-mRNA-1">
    <property type="protein sequence ID" value="DME_0000590601-mRNA-1"/>
    <property type="gene ID" value="DME_0000590601"/>
</dbReference>
<dbReference type="PIRSF" id="PIRSF028810">
    <property type="entry name" value="Alpha1_2_glucosyltferase_Alg10"/>
    <property type="match status" value="1"/>
</dbReference>
<keyword evidence="9" id="KW-0256">Endoplasmic reticulum</keyword>
<dbReference type="STRING" id="318479.A0A0N4UET2"/>
<dbReference type="EMBL" id="UYYG01000009">
    <property type="protein sequence ID" value="VDN50872.1"/>
    <property type="molecule type" value="Genomic_DNA"/>
</dbReference>
<organism evidence="16 18">
    <name type="scientific">Dracunculus medinensis</name>
    <name type="common">Guinea worm</name>
    <dbReference type="NCBI Taxonomy" id="318479"/>
    <lineage>
        <taxon>Eukaryota</taxon>
        <taxon>Metazoa</taxon>
        <taxon>Ecdysozoa</taxon>
        <taxon>Nematoda</taxon>
        <taxon>Chromadorea</taxon>
        <taxon>Rhabditida</taxon>
        <taxon>Spirurina</taxon>
        <taxon>Dracunculoidea</taxon>
        <taxon>Dracunculidae</taxon>
        <taxon>Dracunculus</taxon>
    </lineage>
</organism>
<dbReference type="GO" id="GO:0005789">
    <property type="term" value="C:endoplasmic reticulum membrane"/>
    <property type="evidence" value="ECO:0007669"/>
    <property type="project" value="UniProtKB-SubCell"/>
</dbReference>
<evidence type="ECO:0000313" key="15">
    <source>
        <dbReference type="EMBL" id="VDN50872.1"/>
    </source>
</evidence>